<evidence type="ECO:0000313" key="1">
    <source>
        <dbReference type="EMBL" id="ASC69354.1"/>
    </source>
</evidence>
<dbReference type="STRING" id="1641165.XM38_15555"/>
<evidence type="ECO:0000313" key="2">
    <source>
        <dbReference type="Proteomes" id="UP000191901"/>
    </source>
</evidence>
<dbReference type="AlphaFoldDB" id="A0A1Z3HGF0"/>
<name>A0A1Z3HGF0_9CYAN</name>
<keyword evidence="2" id="KW-1185">Reference proteome</keyword>
<reference evidence="1 2" key="1">
    <citation type="journal article" date="2016" name="Biochim. Biophys. Acta">
        <title>Characterization of red-shifted phycobilisomes isolated from the chlorophyll f-containing cyanobacterium Halomicronema hongdechloris.</title>
        <authorList>
            <person name="Li Y."/>
            <person name="Lin Y."/>
            <person name="Garvey C.J."/>
            <person name="Birch D."/>
            <person name="Corkery R.W."/>
            <person name="Loughlin P.C."/>
            <person name="Scheer H."/>
            <person name="Willows R.D."/>
            <person name="Chen M."/>
        </authorList>
    </citation>
    <scope>NUCLEOTIDE SEQUENCE [LARGE SCALE GENOMIC DNA]</scope>
    <source>
        <strain evidence="1 2">C2206</strain>
    </source>
</reference>
<dbReference type="KEGG" id="hhg:XM38_002810"/>
<proteinExistence type="predicted"/>
<sequence length="79" mass="9118">MAFSTPDPADGLTRQDMAHYIEATDGLSKPWLLVTLRLKALQEQRAPMSPDDYMQALRALHQDLMELGEWWIGREDEVF</sequence>
<dbReference type="OrthoDB" id="465307at2"/>
<dbReference type="Proteomes" id="UP000191901">
    <property type="component" value="Chromosome"/>
</dbReference>
<protein>
    <submittedName>
        <fullName evidence="1">Uncharacterized protein</fullName>
    </submittedName>
</protein>
<gene>
    <name evidence="1" type="ORF">XM38_002810</name>
</gene>
<accession>A0A1Z3HGF0</accession>
<dbReference type="RefSeq" id="WP_088431477.1">
    <property type="nucleotide sequence ID" value="NZ_CP021983.2"/>
</dbReference>
<dbReference type="EMBL" id="CP021983">
    <property type="protein sequence ID" value="ASC69354.1"/>
    <property type="molecule type" value="Genomic_DNA"/>
</dbReference>
<organism evidence="1 2">
    <name type="scientific">Halomicronema hongdechloris C2206</name>
    <dbReference type="NCBI Taxonomy" id="1641165"/>
    <lineage>
        <taxon>Bacteria</taxon>
        <taxon>Bacillati</taxon>
        <taxon>Cyanobacteriota</taxon>
        <taxon>Cyanophyceae</taxon>
        <taxon>Nodosilineales</taxon>
        <taxon>Nodosilineaceae</taxon>
        <taxon>Halomicronema</taxon>
    </lineage>
</organism>